<keyword evidence="3" id="KW-1185">Reference proteome</keyword>
<dbReference type="AlphaFoldDB" id="A0A7W9FFM9"/>
<feature type="domain" description="Hemerythrin-like" evidence="1">
    <location>
        <begin position="44"/>
        <end position="184"/>
    </location>
</feature>
<evidence type="ECO:0000313" key="3">
    <source>
        <dbReference type="Proteomes" id="UP000545037"/>
    </source>
</evidence>
<proteinExistence type="predicted"/>
<comment type="caution">
    <text evidence="2">The sequence shown here is derived from an EMBL/GenBank/DDBJ whole genome shotgun (WGS) entry which is preliminary data.</text>
</comment>
<dbReference type="Proteomes" id="UP000545037">
    <property type="component" value="Unassembled WGS sequence"/>
</dbReference>
<accession>A0A7W9FFM9</accession>
<dbReference type="Gene3D" id="1.20.120.520">
    <property type="entry name" value="nmb1532 protein domain like"/>
    <property type="match status" value="1"/>
</dbReference>
<evidence type="ECO:0000259" key="1">
    <source>
        <dbReference type="Pfam" id="PF01814"/>
    </source>
</evidence>
<reference evidence="2 3" key="1">
    <citation type="submission" date="2020-08" db="EMBL/GenBank/DDBJ databases">
        <title>Genomic Encyclopedia of Type Strains, Phase IV (KMG-IV): sequencing the most valuable type-strain genomes for metagenomic binning, comparative biology and taxonomic classification.</title>
        <authorList>
            <person name="Goeker M."/>
        </authorList>
    </citation>
    <scope>NUCLEOTIDE SEQUENCE [LARGE SCALE GENOMIC DNA]</scope>
    <source>
        <strain evidence="2 3">DSM 4737</strain>
    </source>
</reference>
<dbReference type="Pfam" id="PF01814">
    <property type="entry name" value="Hemerythrin"/>
    <property type="match status" value="1"/>
</dbReference>
<name>A0A7W9FFM9_9CAUL</name>
<evidence type="ECO:0000313" key="2">
    <source>
        <dbReference type="EMBL" id="MBB5747520.1"/>
    </source>
</evidence>
<organism evidence="2 3">
    <name type="scientific">Brevundimonas variabilis</name>
    <dbReference type="NCBI Taxonomy" id="74312"/>
    <lineage>
        <taxon>Bacteria</taxon>
        <taxon>Pseudomonadati</taxon>
        <taxon>Pseudomonadota</taxon>
        <taxon>Alphaproteobacteria</taxon>
        <taxon>Caulobacterales</taxon>
        <taxon>Caulobacteraceae</taxon>
        <taxon>Brevundimonas</taxon>
    </lineage>
</organism>
<gene>
    <name evidence="2" type="ORF">GGR13_003148</name>
</gene>
<dbReference type="EMBL" id="JACHOR010000006">
    <property type="protein sequence ID" value="MBB5747520.1"/>
    <property type="molecule type" value="Genomic_DNA"/>
</dbReference>
<protein>
    <submittedName>
        <fullName evidence="2">Iron-sulfur cluster repair protein YtfE (RIC family)</fullName>
    </submittedName>
</protein>
<sequence length="189" mass="21300">MSDDLTGEWPLARRSALPAAFTWLREAFPRSRWDEASVPGSATHWLQMHAGFRQASRHMEKVAEAYRSGSIDLRDFHGRLLPTLSGFLQHLDGHHRIETTHYFPQFRAIEPRIAPGIDLLDRDHYAVHAQLERLAECGNALHRTVRAGNINAVDDAARMADALDTAASPLLRHLDDEEDIVIPLMALRG</sequence>
<dbReference type="InterPro" id="IPR012312">
    <property type="entry name" value="Hemerythrin-like"/>
</dbReference>
<dbReference type="RefSeq" id="WP_183214516.1">
    <property type="nucleotide sequence ID" value="NZ_JACHOR010000006.1"/>
</dbReference>